<reference evidence="1" key="1">
    <citation type="journal article" date="2015" name="Genome Biol. Evol.">
        <title>Organellar Genomes of White Spruce (Picea glauca): Assembly and Annotation.</title>
        <authorList>
            <person name="Jackman S.D."/>
            <person name="Warren R.L."/>
            <person name="Gibb E.A."/>
            <person name="Vandervalk B.P."/>
            <person name="Mohamadi H."/>
            <person name="Chu J."/>
            <person name="Raymond A."/>
            <person name="Pleasance S."/>
            <person name="Coope R."/>
            <person name="Wildung M.R."/>
            <person name="Ritland C.E."/>
            <person name="Bousquet J."/>
            <person name="Jones S.J."/>
            <person name="Bohlmann J."/>
            <person name="Birol I."/>
        </authorList>
    </citation>
    <scope>NUCLEOTIDE SEQUENCE [LARGE SCALE GENOMIC DNA]</scope>
    <source>
        <tissue evidence="1">Flushing bud</tissue>
    </source>
</reference>
<gene>
    <name evidence="1" type="ORF">ABT39_MTgene2034</name>
</gene>
<evidence type="ECO:0000313" key="1">
    <source>
        <dbReference type="EMBL" id="KUM45931.1"/>
    </source>
</evidence>
<accession>A0A101LV74</accession>
<organism evidence="1">
    <name type="scientific">Picea glauca</name>
    <name type="common">White spruce</name>
    <name type="synonym">Pinus glauca</name>
    <dbReference type="NCBI Taxonomy" id="3330"/>
    <lineage>
        <taxon>Eukaryota</taxon>
        <taxon>Viridiplantae</taxon>
        <taxon>Streptophyta</taxon>
        <taxon>Embryophyta</taxon>
        <taxon>Tracheophyta</taxon>
        <taxon>Spermatophyta</taxon>
        <taxon>Pinopsida</taxon>
        <taxon>Pinidae</taxon>
        <taxon>Conifers I</taxon>
        <taxon>Pinales</taxon>
        <taxon>Pinaceae</taxon>
        <taxon>Picea</taxon>
    </lineage>
</organism>
<comment type="caution">
    <text evidence="1">The sequence shown here is derived from an EMBL/GenBank/DDBJ whole genome shotgun (WGS) entry which is preliminary data.</text>
</comment>
<dbReference type="EMBL" id="LKAM01000014">
    <property type="protein sequence ID" value="KUM45931.1"/>
    <property type="molecule type" value="Genomic_DNA"/>
</dbReference>
<dbReference type="AlphaFoldDB" id="A0A101LV74"/>
<protein>
    <submittedName>
        <fullName evidence="1">Uncharacterized protein</fullName>
    </submittedName>
</protein>
<proteinExistence type="predicted"/>
<keyword evidence="1" id="KW-0496">Mitochondrion</keyword>
<sequence>MLLALLRLDQLVLKRVLKLALVLNLDIGKQGKLYLDLPATGRSIESGTPANQKCYVPDGSSLITIAQATLQPDHQKQTLRQRPDYRIMIA</sequence>
<geneLocation type="mitochondrion" evidence="1"/>
<name>A0A101LV74_PICGL</name>